<evidence type="ECO:0000256" key="4">
    <source>
        <dbReference type="ARBA" id="ARBA00022759"/>
    </source>
</evidence>
<feature type="domain" description="Murine leukemia virus integrase C-terminal" evidence="6">
    <location>
        <begin position="101"/>
        <end position="156"/>
    </location>
</feature>
<evidence type="ECO:0000256" key="5">
    <source>
        <dbReference type="ARBA" id="ARBA00022801"/>
    </source>
</evidence>
<comment type="caution">
    <text evidence="7">The sequence shown here is derived from an EMBL/GenBank/DDBJ whole genome shotgun (WGS) entry which is preliminary data.</text>
</comment>
<proteinExistence type="predicted"/>
<evidence type="ECO:0000256" key="1">
    <source>
        <dbReference type="ARBA" id="ARBA00022679"/>
    </source>
</evidence>
<evidence type="ECO:0000256" key="2">
    <source>
        <dbReference type="ARBA" id="ARBA00022695"/>
    </source>
</evidence>
<organism evidence="7 8">
    <name type="scientific">Cervus hanglu yarkandensis</name>
    <name type="common">Yarkand deer</name>
    <dbReference type="NCBI Taxonomy" id="84702"/>
    <lineage>
        <taxon>Eukaryota</taxon>
        <taxon>Metazoa</taxon>
        <taxon>Chordata</taxon>
        <taxon>Craniata</taxon>
        <taxon>Vertebrata</taxon>
        <taxon>Euteleostomi</taxon>
        <taxon>Mammalia</taxon>
        <taxon>Eutheria</taxon>
        <taxon>Laurasiatheria</taxon>
        <taxon>Artiodactyla</taxon>
        <taxon>Ruminantia</taxon>
        <taxon>Pecora</taxon>
        <taxon>Cervidae</taxon>
        <taxon>Cervinae</taxon>
        <taxon>Cervus</taxon>
    </lineage>
</organism>
<dbReference type="EMBL" id="WMHW01001835">
    <property type="protein sequence ID" value="KAF4008490.1"/>
    <property type="molecule type" value="Genomic_DNA"/>
</dbReference>
<keyword evidence="5" id="KW-0378">Hydrolase</keyword>
<dbReference type="GO" id="GO:0016787">
    <property type="term" value="F:hydrolase activity"/>
    <property type="evidence" value="ECO:0007669"/>
    <property type="project" value="UniProtKB-KW"/>
</dbReference>
<evidence type="ECO:0000259" key="6">
    <source>
        <dbReference type="Pfam" id="PF18697"/>
    </source>
</evidence>
<dbReference type="Proteomes" id="UP000631465">
    <property type="component" value="Unassembled WGS sequence"/>
</dbReference>
<keyword evidence="1" id="KW-0808">Transferase</keyword>
<protein>
    <recommendedName>
        <fullName evidence="6">Murine leukemia virus integrase C-terminal domain-containing protein</fullName>
    </recommendedName>
</protein>
<dbReference type="Pfam" id="PF18697">
    <property type="entry name" value="MLVIN_C"/>
    <property type="match status" value="1"/>
</dbReference>
<evidence type="ECO:0000313" key="7">
    <source>
        <dbReference type="EMBL" id="KAF4008490.1"/>
    </source>
</evidence>
<sequence length="191" mass="22093">MNRTLKETLTKLTLETGGDWVALLPFALFRVRNSPYMFGLTPFEIMFGRPPPIVPSLKTDLIADLPVDALFSSLRLLQRVHKDIWKRLEAIYLTKPPPEPHRFQPGDWVYVRRHHSGTLEPRWKGPYSVILVTPTALKVDGISTWVHFSHVRPADPFTDLHEVLPQWRVSKHPDNPLKLKLWKRPKEASPS</sequence>
<evidence type="ECO:0000313" key="8">
    <source>
        <dbReference type="Proteomes" id="UP000631465"/>
    </source>
</evidence>
<dbReference type="InterPro" id="IPR036397">
    <property type="entry name" value="RNaseH_sf"/>
</dbReference>
<dbReference type="Gene3D" id="3.30.420.10">
    <property type="entry name" value="Ribonuclease H-like superfamily/Ribonuclease H"/>
    <property type="match status" value="1"/>
</dbReference>
<reference evidence="7 8" key="1">
    <citation type="submission" date="2019-10" db="EMBL/GenBank/DDBJ databases">
        <title>Chromosome-level genome assembly of Tarim red deer.</title>
        <authorList>
            <person name="Ba H."/>
        </authorList>
    </citation>
    <scope>NUCLEOTIDE SEQUENCE [LARGE SCALE GENOMIC DNA]</scope>
    <source>
        <strain evidence="7">CEY-2017</strain>
        <tissue evidence="7">Blood</tissue>
    </source>
</reference>
<dbReference type="InterPro" id="IPR040643">
    <property type="entry name" value="MLVIN_C"/>
</dbReference>
<dbReference type="GO" id="GO:0003676">
    <property type="term" value="F:nucleic acid binding"/>
    <property type="evidence" value="ECO:0007669"/>
    <property type="project" value="InterPro"/>
</dbReference>
<keyword evidence="4" id="KW-0255">Endonuclease</keyword>
<dbReference type="GO" id="GO:0016779">
    <property type="term" value="F:nucleotidyltransferase activity"/>
    <property type="evidence" value="ECO:0007669"/>
    <property type="project" value="UniProtKB-KW"/>
</dbReference>
<keyword evidence="3" id="KW-0540">Nuclease</keyword>
<gene>
    <name evidence="7" type="ORF">G4228_020238</name>
</gene>
<evidence type="ECO:0000256" key="3">
    <source>
        <dbReference type="ARBA" id="ARBA00022722"/>
    </source>
</evidence>
<name>A0A833SGZ4_9CERV</name>
<keyword evidence="2" id="KW-0548">Nucleotidyltransferase</keyword>
<dbReference type="Gene3D" id="2.30.30.850">
    <property type="match status" value="1"/>
</dbReference>
<dbReference type="AlphaFoldDB" id="A0A833SGZ4"/>
<keyword evidence="8" id="KW-1185">Reference proteome</keyword>
<accession>A0A833SGZ4</accession>
<dbReference type="GO" id="GO:0004519">
    <property type="term" value="F:endonuclease activity"/>
    <property type="evidence" value="ECO:0007669"/>
    <property type="project" value="UniProtKB-KW"/>
</dbReference>